<name>A0A1V4AZN0_9PAST</name>
<accession>A0A1V4AZN0</accession>
<gene>
    <name evidence="1" type="ORF">NCTC1659_01947</name>
    <name evidence="2" type="ORF">NCTC8540_00939</name>
</gene>
<dbReference type="RefSeq" id="WP_078218996.1">
    <property type="nucleotide sequence ID" value="NZ_MUXZ01000028.1"/>
</dbReference>
<sequence>MLNNELLTFQNSFVEFVFYAILSEKSRSKLEDMLTDTVLRQVFKENQIRKLIVKSKPQQVIIFVSKSKKSFVVKGFQLGRTDYLTGRKKAHLNTIQEILTTKTQEEIEKLY</sequence>
<dbReference type="OrthoDB" id="5688058at2"/>
<dbReference type="EMBL" id="UGHJ01000001">
    <property type="protein sequence ID" value="STO68444.1"/>
    <property type="molecule type" value="Genomic_DNA"/>
</dbReference>
<keyword evidence="3" id="KW-1185">Reference proteome</keyword>
<evidence type="ECO:0000313" key="4">
    <source>
        <dbReference type="Proteomes" id="UP000254496"/>
    </source>
</evidence>
<organism evidence="1 3">
    <name type="scientific">Canicola haemoglobinophilus</name>
    <dbReference type="NCBI Taxonomy" id="733"/>
    <lineage>
        <taxon>Bacteria</taxon>
        <taxon>Pseudomonadati</taxon>
        <taxon>Pseudomonadota</taxon>
        <taxon>Gammaproteobacteria</taxon>
        <taxon>Pasteurellales</taxon>
        <taxon>Pasteurellaceae</taxon>
        <taxon>Canicola</taxon>
    </lineage>
</organism>
<dbReference type="STRING" id="733.B0186_08875"/>
<dbReference type="Proteomes" id="UP000254496">
    <property type="component" value="Unassembled WGS sequence"/>
</dbReference>
<protein>
    <submittedName>
        <fullName evidence="1">Uncharacterized protein</fullName>
    </submittedName>
</protein>
<dbReference type="AlphaFoldDB" id="A0A1V4AZN0"/>
<evidence type="ECO:0000313" key="1">
    <source>
        <dbReference type="EMBL" id="STO60652.1"/>
    </source>
</evidence>
<dbReference type="Proteomes" id="UP000254329">
    <property type="component" value="Unassembled WGS sequence"/>
</dbReference>
<dbReference type="EMBL" id="UGHF01000001">
    <property type="protein sequence ID" value="STO60652.1"/>
    <property type="molecule type" value="Genomic_DNA"/>
</dbReference>
<proteinExistence type="predicted"/>
<evidence type="ECO:0000313" key="3">
    <source>
        <dbReference type="Proteomes" id="UP000254329"/>
    </source>
</evidence>
<reference evidence="3 4" key="1">
    <citation type="submission" date="2018-06" db="EMBL/GenBank/DDBJ databases">
        <authorList>
            <consortium name="Pathogen Informatics"/>
            <person name="Doyle S."/>
        </authorList>
    </citation>
    <scope>NUCLEOTIDE SEQUENCE [LARGE SCALE GENOMIC DNA]</scope>
    <source>
        <strain evidence="1 3">NCTC1659</strain>
        <strain evidence="2 4">NCTC8540</strain>
    </source>
</reference>
<evidence type="ECO:0000313" key="2">
    <source>
        <dbReference type="EMBL" id="STO68444.1"/>
    </source>
</evidence>